<dbReference type="AlphaFoldDB" id="A0A0D8J1G3"/>
<proteinExistence type="predicted"/>
<evidence type="ECO:0000313" key="3">
    <source>
        <dbReference type="EMBL" id="KUE76314.1"/>
    </source>
</evidence>
<gene>
    <name evidence="3" type="ORF">ASJ35_08825</name>
    <name evidence="2" type="ORF">TQ39_05090</name>
</gene>
<reference evidence="3 5" key="2">
    <citation type="submission" date="2015-10" db="EMBL/GenBank/DDBJ databases">
        <title>A novel member of the family Ruminococcaceae isolated from human faeces.</title>
        <authorList>
            <person name="Shkoporov A.N."/>
            <person name="Chaplin A.V."/>
            <person name="Motuzova O.V."/>
            <person name="Kafarskaia L.I."/>
            <person name="Efimov B.A."/>
        </authorList>
    </citation>
    <scope>NUCLEOTIDE SEQUENCE [LARGE SCALE GENOMIC DNA]</scope>
    <source>
        <strain evidence="3 5">668</strain>
    </source>
</reference>
<organism evidence="2 4">
    <name type="scientific">Ruthenibacterium lactatiformans</name>
    <dbReference type="NCBI Taxonomy" id="1550024"/>
    <lineage>
        <taxon>Bacteria</taxon>
        <taxon>Bacillati</taxon>
        <taxon>Bacillota</taxon>
        <taxon>Clostridia</taxon>
        <taxon>Eubacteriales</taxon>
        <taxon>Oscillospiraceae</taxon>
        <taxon>Ruthenibacterium</taxon>
    </lineage>
</organism>
<name>A0A0D8J1G3_9FIRM</name>
<dbReference type="Proteomes" id="UP000032483">
    <property type="component" value="Unassembled WGS sequence"/>
</dbReference>
<dbReference type="Proteomes" id="UP000053433">
    <property type="component" value="Unassembled WGS sequence"/>
</dbReference>
<accession>A0A0W7TR31</accession>
<feature type="region of interest" description="Disordered" evidence="1">
    <location>
        <begin position="1"/>
        <end position="34"/>
    </location>
</feature>
<evidence type="ECO:0000313" key="5">
    <source>
        <dbReference type="Proteomes" id="UP000053433"/>
    </source>
</evidence>
<evidence type="ECO:0000313" key="4">
    <source>
        <dbReference type="Proteomes" id="UP000032483"/>
    </source>
</evidence>
<reference evidence="2" key="1">
    <citation type="submission" date="2015-02" db="EMBL/GenBank/DDBJ databases">
        <title>A novel member of the family Ruminococcaceae isolated from human feces.</title>
        <authorList>
            <person name="Shkoporov A.N."/>
            <person name="Chaplin A.V."/>
            <person name="Motuzova O.V."/>
            <person name="Kafarskaia L.I."/>
            <person name="Khokhlova E.V."/>
            <person name="Efimov B.A."/>
        </authorList>
    </citation>
    <scope>NUCLEOTIDE SEQUENCE [LARGE SCALE GENOMIC DNA]</scope>
    <source>
        <strain evidence="2">585-1</strain>
    </source>
</reference>
<accession>A0A0D8J1G3</accession>
<keyword evidence="4" id="KW-1185">Reference proteome</keyword>
<dbReference type="EMBL" id="JXXK01000005">
    <property type="protein sequence ID" value="KJF40599.1"/>
    <property type="molecule type" value="Genomic_DNA"/>
</dbReference>
<comment type="caution">
    <text evidence="2">The sequence shown here is derived from an EMBL/GenBank/DDBJ whole genome shotgun (WGS) entry which is preliminary data.</text>
</comment>
<evidence type="ECO:0000256" key="1">
    <source>
        <dbReference type="SAM" id="MobiDB-lite"/>
    </source>
</evidence>
<protein>
    <submittedName>
        <fullName evidence="2">Uncharacterized protein</fullName>
    </submittedName>
</protein>
<feature type="compositionally biased region" description="Basic and acidic residues" evidence="1">
    <location>
        <begin position="1"/>
        <end position="10"/>
    </location>
</feature>
<sequence length="72" mass="7986">MHNTPEKSTGHTDGSAVLPAHAQQRMQALRDGNLRPPLYYTQQEQTPCANGVWESPHTVASKLESKEEFPQG</sequence>
<dbReference type="EMBL" id="LMUA01000010">
    <property type="protein sequence ID" value="KUE76314.1"/>
    <property type="molecule type" value="Genomic_DNA"/>
</dbReference>
<evidence type="ECO:0000313" key="2">
    <source>
        <dbReference type="EMBL" id="KJF40599.1"/>
    </source>
</evidence>